<proteinExistence type="inferred from homology"/>
<dbReference type="InterPro" id="IPR013762">
    <property type="entry name" value="Integrase-like_cat_sf"/>
</dbReference>
<evidence type="ECO:0000256" key="3">
    <source>
        <dbReference type="ARBA" id="ARBA00023172"/>
    </source>
</evidence>
<dbReference type="Gene3D" id="1.10.443.10">
    <property type="entry name" value="Intergrase catalytic core"/>
    <property type="match status" value="1"/>
</dbReference>
<dbReference type="EMBL" id="MZGV01000009">
    <property type="protein sequence ID" value="OPJ63467.1"/>
    <property type="molecule type" value="Genomic_DNA"/>
</dbReference>
<evidence type="ECO:0000313" key="7">
    <source>
        <dbReference type="EMBL" id="OPJ63467.1"/>
    </source>
</evidence>
<accession>A0A1V4IVM9</accession>
<dbReference type="GO" id="GO:0003677">
    <property type="term" value="F:DNA binding"/>
    <property type="evidence" value="ECO:0007669"/>
    <property type="project" value="UniProtKB-UniRule"/>
</dbReference>
<dbReference type="PANTHER" id="PTHR30349">
    <property type="entry name" value="PHAGE INTEGRASE-RELATED"/>
    <property type="match status" value="1"/>
</dbReference>
<dbReference type="PANTHER" id="PTHR30349:SF41">
    <property type="entry name" value="INTEGRASE_RECOMBINASE PROTEIN MJ0367-RELATED"/>
    <property type="match status" value="1"/>
</dbReference>
<dbReference type="CDD" id="cd00397">
    <property type="entry name" value="DNA_BRE_C"/>
    <property type="match status" value="1"/>
</dbReference>
<evidence type="ECO:0000259" key="5">
    <source>
        <dbReference type="PROSITE" id="PS51898"/>
    </source>
</evidence>
<dbReference type="PROSITE" id="PS51900">
    <property type="entry name" value="CB"/>
    <property type="match status" value="1"/>
</dbReference>
<feature type="domain" description="Core-binding (CB)" evidence="6">
    <location>
        <begin position="28"/>
        <end position="119"/>
    </location>
</feature>
<evidence type="ECO:0000259" key="6">
    <source>
        <dbReference type="PROSITE" id="PS51900"/>
    </source>
</evidence>
<keyword evidence="8" id="KW-1185">Reference proteome</keyword>
<evidence type="ECO:0000256" key="4">
    <source>
        <dbReference type="PROSITE-ProRule" id="PRU01248"/>
    </source>
</evidence>
<dbReference type="STRING" id="1450648.CLORY_12550"/>
<evidence type="ECO:0000313" key="8">
    <source>
        <dbReference type="Proteomes" id="UP000190080"/>
    </source>
</evidence>
<organism evidence="7 8">
    <name type="scientific">Clostridium oryzae</name>
    <dbReference type="NCBI Taxonomy" id="1450648"/>
    <lineage>
        <taxon>Bacteria</taxon>
        <taxon>Bacillati</taxon>
        <taxon>Bacillota</taxon>
        <taxon>Clostridia</taxon>
        <taxon>Eubacteriales</taxon>
        <taxon>Clostridiaceae</taxon>
        <taxon>Clostridium</taxon>
    </lineage>
</organism>
<comment type="caution">
    <text evidence="7">The sequence shown here is derived from an EMBL/GenBank/DDBJ whole genome shotgun (WGS) entry which is preliminary data.</text>
</comment>
<dbReference type="GO" id="GO:0015074">
    <property type="term" value="P:DNA integration"/>
    <property type="evidence" value="ECO:0007669"/>
    <property type="project" value="InterPro"/>
</dbReference>
<keyword evidence="2 4" id="KW-0238">DNA-binding</keyword>
<dbReference type="InterPro" id="IPR050090">
    <property type="entry name" value="Tyrosine_recombinase_XerCD"/>
</dbReference>
<evidence type="ECO:0000256" key="1">
    <source>
        <dbReference type="ARBA" id="ARBA00008857"/>
    </source>
</evidence>
<feature type="domain" description="Tyr recombinase" evidence="5">
    <location>
        <begin position="140"/>
        <end position="322"/>
    </location>
</feature>
<dbReference type="InterPro" id="IPR002104">
    <property type="entry name" value="Integrase_catalytic"/>
</dbReference>
<dbReference type="GO" id="GO:0006310">
    <property type="term" value="P:DNA recombination"/>
    <property type="evidence" value="ECO:0007669"/>
    <property type="project" value="UniProtKB-KW"/>
</dbReference>
<dbReference type="Proteomes" id="UP000190080">
    <property type="component" value="Unassembled WGS sequence"/>
</dbReference>
<dbReference type="PROSITE" id="PS51898">
    <property type="entry name" value="TYR_RECOMBINASE"/>
    <property type="match status" value="1"/>
</dbReference>
<dbReference type="Gene3D" id="1.10.150.130">
    <property type="match status" value="1"/>
</dbReference>
<evidence type="ECO:0000256" key="2">
    <source>
        <dbReference type="ARBA" id="ARBA00023125"/>
    </source>
</evidence>
<dbReference type="AlphaFoldDB" id="A0A1V4IVM9"/>
<comment type="similarity">
    <text evidence="1">Belongs to the 'phage' integrase family.</text>
</comment>
<sequence length="332" mass="38596">MPKAKIKLNNSNGLRPDALLDRLKEKSISITDFFKIYNDFIVDKQLERLSSRTLKDYSDHINFFKVYINEEIRSSKDRYLIDSKLFKDYLSYMIVAKQYKPCTVNLRISTLKCYLNWLYEKKYTNENYSLCLKKVKVPIDTIQPLNNTEIKKIINVIDTGTYAGLRDFTMLIIMLDCGIRIQELSNVKIEDIDVKNRILKVNGITAKTRIYRELPLSKDSINLLKQMIQISKDNNSEYVFLSSQTGEKIDHDVVIKNFGKYGKKAGITHRATPHVFRHAMAVNAIKNGMDVFTLQKILGHSSIQTTRKYIQLNIEDLIKTHNKIDLLSKILK</sequence>
<dbReference type="Pfam" id="PF00589">
    <property type="entry name" value="Phage_integrase"/>
    <property type="match status" value="1"/>
</dbReference>
<reference evidence="7 8" key="1">
    <citation type="submission" date="2017-03" db="EMBL/GenBank/DDBJ databases">
        <title>Genome sequence of Clostridium oryzae DSM 28571.</title>
        <authorList>
            <person name="Poehlein A."/>
            <person name="Daniel R."/>
        </authorList>
    </citation>
    <scope>NUCLEOTIDE SEQUENCE [LARGE SCALE GENOMIC DNA]</scope>
    <source>
        <strain evidence="7 8">DSM 28571</strain>
    </source>
</reference>
<dbReference type="OrthoDB" id="9785687at2"/>
<name>A0A1V4IVM9_9CLOT</name>
<gene>
    <name evidence="7" type="primary">xerC_1</name>
    <name evidence="7" type="ORF">CLORY_12550</name>
</gene>
<dbReference type="SUPFAM" id="SSF56349">
    <property type="entry name" value="DNA breaking-rejoining enzymes"/>
    <property type="match status" value="1"/>
</dbReference>
<dbReference type="RefSeq" id="WP_079422664.1">
    <property type="nucleotide sequence ID" value="NZ_MZGV01000009.1"/>
</dbReference>
<dbReference type="InterPro" id="IPR010998">
    <property type="entry name" value="Integrase_recombinase_N"/>
</dbReference>
<dbReference type="InterPro" id="IPR044068">
    <property type="entry name" value="CB"/>
</dbReference>
<keyword evidence="3" id="KW-0233">DNA recombination</keyword>
<protein>
    <submittedName>
        <fullName evidence="7">Tyrosine recombinase XerC</fullName>
    </submittedName>
</protein>
<dbReference type="InterPro" id="IPR011010">
    <property type="entry name" value="DNA_brk_join_enz"/>
</dbReference>